<reference evidence="2" key="1">
    <citation type="journal article" date="2023" name="Front. Plant Sci.">
        <title>Chromosomal-level genome assembly of Melastoma candidum provides insights into trichome evolution.</title>
        <authorList>
            <person name="Zhong Y."/>
            <person name="Wu W."/>
            <person name="Sun C."/>
            <person name="Zou P."/>
            <person name="Liu Y."/>
            <person name="Dai S."/>
            <person name="Zhou R."/>
        </authorList>
    </citation>
    <scope>NUCLEOTIDE SEQUENCE [LARGE SCALE GENOMIC DNA]</scope>
</reference>
<name>A0ACB9RVU2_9MYRT</name>
<evidence type="ECO:0000313" key="1">
    <source>
        <dbReference type="EMBL" id="KAI4383205.1"/>
    </source>
</evidence>
<accession>A0ACB9RVU2</accession>
<sequence>MGRSRFAARSAEEDDPDSRFKRRKIAVGLEDAQSARKELTDGKCGFYHCNYCNKDISGTIRIKCATCPNFDLCVECFSVGAEISPHKCNHPYRVMDNLSFPFLCLDWNADEEMLLLEGIEMYGFGNWMEVADHVGSKTKSECIQHYNELYLNSPLFPLPDLSHVMGKKREELLAMARDCTDEVKEECSSTAEFSMKEELPLSEKINSTESTKEAPAVQSPSSVQGSVTKGSTISVANEVVKDEGNHVDRSFGEKKPRAFGDGGPAVTEFSGYNFKRQEFEVEYDNDAEQLLADMEFRDIDTEAERALKLQVLRIYSKRLDERKRRKDFIVERNLLYPDPFEKNLSSEEREIYNRFKVFMRFHSKEEHEQLLKTIIDEHRMLNRIQELQDARAAGCRMAAEANKFIEQRRKEKKEAEEAAQRLKESALTSPSEKVTLRQPEVSPRGLGRGVAVLSPRSAEAPPLIMEWDISDFVGADLLSDTEKRLCGEIRILPAHYLKMLHIMSGKIMQGNLTKKSDAHVLFKVEPSKIDKVYDMLLSKGIART</sequence>
<protein>
    <submittedName>
        <fullName evidence="1">Uncharacterized protein</fullName>
    </submittedName>
</protein>
<dbReference type="EMBL" id="CM042882">
    <property type="protein sequence ID" value="KAI4383205.1"/>
    <property type="molecule type" value="Genomic_DNA"/>
</dbReference>
<keyword evidence="2" id="KW-1185">Reference proteome</keyword>
<organism evidence="1 2">
    <name type="scientific">Melastoma candidum</name>
    <dbReference type="NCBI Taxonomy" id="119954"/>
    <lineage>
        <taxon>Eukaryota</taxon>
        <taxon>Viridiplantae</taxon>
        <taxon>Streptophyta</taxon>
        <taxon>Embryophyta</taxon>
        <taxon>Tracheophyta</taxon>
        <taxon>Spermatophyta</taxon>
        <taxon>Magnoliopsida</taxon>
        <taxon>eudicotyledons</taxon>
        <taxon>Gunneridae</taxon>
        <taxon>Pentapetalae</taxon>
        <taxon>rosids</taxon>
        <taxon>malvids</taxon>
        <taxon>Myrtales</taxon>
        <taxon>Melastomataceae</taxon>
        <taxon>Melastomatoideae</taxon>
        <taxon>Melastomateae</taxon>
        <taxon>Melastoma</taxon>
    </lineage>
</organism>
<comment type="caution">
    <text evidence="1">The sequence shown here is derived from an EMBL/GenBank/DDBJ whole genome shotgun (WGS) entry which is preliminary data.</text>
</comment>
<dbReference type="Proteomes" id="UP001057402">
    <property type="component" value="Chromosome 3"/>
</dbReference>
<proteinExistence type="predicted"/>
<gene>
    <name evidence="1" type="ORF">MLD38_009072</name>
</gene>
<evidence type="ECO:0000313" key="2">
    <source>
        <dbReference type="Proteomes" id="UP001057402"/>
    </source>
</evidence>